<dbReference type="OrthoDB" id="539213at2759"/>
<reference evidence="1 2" key="1">
    <citation type="submission" date="2016-04" db="EMBL/GenBank/DDBJ databases">
        <title>A degradative enzymes factory behind the ericoid mycorrhizal symbiosis.</title>
        <authorList>
            <consortium name="DOE Joint Genome Institute"/>
            <person name="Martino E."/>
            <person name="Morin E."/>
            <person name="Grelet G."/>
            <person name="Kuo A."/>
            <person name="Kohler A."/>
            <person name="Daghino S."/>
            <person name="Barry K."/>
            <person name="Choi C."/>
            <person name="Cichocki N."/>
            <person name="Clum A."/>
            <person name="Copeland A."/>
            <person name="Hainaut M."/>
            <person name="Haridas S."/>
            <person name="Labutti K."/>
            <person name="Lindquist E."/>
            <person name="Lipzen A."/>
            <person name="Khouja H.-R."/>
            <person name="Murat C."/>
            <person name="Ohm R."/>
            <person name="Olson A."/>
            <person name="Spatafora J."/>
            <person name="Veneault-Fourrey C."/>
            <person name="Henrissat B."/>
            <person name="Grigoriev I."/>
            <person name="Martin F."/>
            <person name="Perotto S."/>
        </authorList>
    </citation>
    <scope>NUCLEOTIDE SEQUENCE [LARGE SCALE GENOMIC DNA]</scope>
    <source>
        <strain evidence="1 2">E</strain>
    </source>
</reference>
<gene>
    <name evidence="1" type="ORF">K444DRAFT_307968</name>
</gene>
<organism evidence="1 2">
    <name type="scientific">Hyaloscypha bicolor E</name>
    <dbReference type="NCBI Taxonomy" id="1095630"/>
    <lineage>
        <taxon>Eukaryota</taxon>
        <taxon>Fungi</taxon>
        <taxon>Dikarya</taxon>
        <taxon>Ascomycota</taxon>
        <taxon>Pezizomycotina</taxon>
        <taxon>Leotiomycetes</taxon>
        <taxon>Helotiales</taxon>
        <taxon>Hyaloscyphaceae</taxon>
        <taxon>Hyaloscypha</taxon>
        <taxon>Hyaloscypha bicolor</taxon>
    </lineage>
</organism>
<dbReference type="Proteomes" id="UP000235371">
    <property type="component" value="Unassembled WGS sequence"/>
</dbReference>
<keyword evidence="2" id="KW-1185">Reference proteome</keyword>
<proteinExistence type="predicted"/>
<dbReference type="RefSeq" id="XP_024741151.1">
    <property type="nucleotide sequence ID" value="XM_024871783.1"/>
</dbReference>
<dbReference type="STRING" id="1095630.A0A2J6TML0"/>
<protein>
    <submittedName>
        <fullName evidence="1">Uncharacterized protein</fullName>
    </submittedName>
</protein>
<evidence type="ECO:0000313" key="2">
    <source>
        <dbReference type="Proteomes" id="UP000235371"/>
    </source>
</evidence>
<dbReference type="EMBL" id="KZ613769">
    <property type="protein sequence ID" value="PMD64247.1"/>
    <property type="molecule type" value="Genomic_DNA"/>
</dbReference>
<accession>A0A2J6TML0</accession>
<name>A0A2J6TML0_9HELO</name>
<dbReference type="AlphaFoldDB" id="A0A2J6TML0"/>
<dbReference type="GeneID" id="36579865"/>
<sequence>MRMLWKSTPEFRCNWEQLIHQLLALGPDLHSFPMVENGTMLDQIMDIAESPFESEDVGEEWLAILESSGLDIENYLRTERLYQYDGSTPLITLHLGTSDNFYCCRGRYTIFSESSPRVSWDWYIDPEGHVSEVLHEFRNLGPMGQDLSYDYEYPERMFNWPYRYPRWQYLQPALKWSTTSEETRTLIKIFDDRFERRWLKKVEKLRRAQGIGKGPKVPGAWVD</sequence>
<evidence type="ECO:0000313" key="1">
    <source>
        <dbReference type="EMBL" id="PMD64247.1"/>
    </source>
</evidence>
<dbReference type="InParanoid" id="A0A2J6TML0"/>